<evidence type="ECO:0000259" key="2">
    <source>
        <dbReference type="Pfam" id="PF25513"/>
    </source>
</evidence>
<dbReference type="InterPro" id="IPR053751">
    <property type="entry name" value="Viral_Major_Capsid_sf"/>
</dbReference>
<organism evidence="3 4">
    <name type="scientific">Candidatus Thiodiazotropha taylori</name>
    <dbReference type="NCBI Taxonomy" id="2792791"/>
    <lineage>
        <taxon>Bacteria</taxon>
        <taxon>Pseudomonadati</taxon>
        <taxon>Pseudomonadota</taxon>
        <taxon>Gammaproteobacteria</taxon>
        <taxon>Chromatiales</taxon>
        <taxon>Sedimenticolaceae</taxon>
        <taxon>Candidatus Thiodiazotropha</taxon>
    </lineage>
</organism>
<feature type="domain" description="Viral coat protein P2 N-terminal" evidence="1">
    <location>
        <begin position="5"/>
        <end position="153"/>
    </location>
</feature>
<dbReference type="Proteomes" id="UP000886674">
    <property type="component" value="Unassembled WGS sequence"/>
</dbReference>
<dbReference type="Pfam" id="PF18628">
    <property type="entry name" value="P2_N"/>
    <property type="match status" value="1"/>
</dbReference>
<evidence type="ECO:0000313" key="3">
    <source>
        <dbReference type="EMBL" id="MCG7979593.1"/>
    </source>
</evidence>
<dbReference type="InterPro" id="IPR057915">
    <property type="entry name" value="P2_C"/>
</dbReference>
<comment type="caution">
    <text evidence="3">The sequence shown here is derived from an EMBL/GenBank/DDBJ whole genome shotgun (WGS) entry which is preliminary data.</text>
</comment>
<evidence type="ECO:0000313" key="4">
    <source>
        <dbReference type="Proteomes" id="UP000886674"/>
    </source>
</evidence>
<dbReference type="AlphaFoldDB" id="A0A9E4NLG2"/>
<name>A0A9E4NLG2_9GAMM</name>
<feature type="domain" description="Viral coat protein P2 C-terminal" evidence="2">
    <location>
        <begin position="173"/>
        <end position="277"/>
    </location>
</feature>
<protein>
    <submittedName>
        <fullName evidence="3">Major capsid protein P2</fullName>
    </submittedName>
</protein>
<dbReference type="Pfam" id="PF25513">
    <property type="entry name" value="P2_C"/>
    <property type="match status" value="1"/>
</dbReference>
<accession>A0A9E4NLG2</accession>
<evidence type="ECO:0000259" key="1">
    <source>
        <dbReference type="Pfam" id="PF18628"/>
    </source>
</evidence>
<proteinExistence type="predicted"/>
<gene>
    <name evidence="3" type="ORF">JAY77_15800</name>
</gene>
<dbReference type="Gene3D" id="2.60.120.730">
    <property type="match status" value="2"/>
</dbReference>
<dbReference type="EMBL" id="JAEPCR010000077">
    <property type="protein sequence ID" value="MCG7979593.1"/>
    <property type="molecule type" value="Genomic_DNA"/>
</dbReference>
<reference evidence="3" key="1">
    <citation type="journal article" date="2021" name="Proc. Natl. Acad. Sci. U.S.A.">
        <title>Global biogeography of chemosynthetic symbionts reveals both localized and globally distributed symbiont groups. .</title>
        <authorList>
            <person name="Osvatic J.T."/>
            <person name="Wilkins L.G.E."/>
            <person name="Leibrecht L."/>
            <person name="Leray M."/>
            <person name="Zauner S."/>
            <person name="Polzin J."/>
            <person name="Camacho Y."/>
            <person name="Gros O."/>
            <person name="van Gils J.A."/>
            <person name="Eisen J.A."/>
            <person name="Petersen J.M."/>
            <person name="Yuen B."/>
        </authorList>
    </citation>
    <scope>NUCLEOTIDE SEQUENCE</scope>
    <source>
        <strain evidence="3">MAGclacostrist055</strain>
    </source>
</reference>
<sequence>MKLTRELPGFEGVVAGGRATLSIPPSHTIHELLITMGGTTFTEQHINKLTIKGNGHPLFECSGNELDIMNQFDGMAASDGNLLRLNFERFGLKTRAGVELTAFGMGMPQSMNHKAVDKLGRSLYNPTPLTTFQIEIEIDGSAVAPELSAKAKMSGPSVLGNIIKRRFYGYAPAGAGIFQISDIPVGDQINRIWIFSDQINSVELQRDHFQVFKRTVAENNLIQSDGAKIPQANLFVIDPSEEGNGGEMIHSNVDDFRLLLDMAAADNDVKVYVDYVGGMLGN</sequence>
<dbReference type="InterPro" id="IPR041377">
    <property type="entry name" value="P2_N"/>
</dbReference>